<keyword evidence="2" id="KW-1185">Reference proteome</keyword>
<gene>
    <name evidence="1" type="ORF">QAD02_015712</name>
</gene>
<proteinExistence type="predicted"/>
<name>A0ACC2P941_9HYME</name>
<accession>A0ACC2P941</accession>
<comment type="caution">
    <text evidence="1">The sequence shown here is derived from an EMBL/GenBank/DDBJ whole genome shotgun (WGS) entry which is preliminary data.</text>
</comment>
<evidence type="ECO:0000313" key="1">
    <source>
        <dbReference type="EMBL" id="KAJ8679925.1"/>
    </source>
</evidence>
<dbReference type="EMBL" id="CM056742">
    <property type="protein sequence ID" value="KAJ8679925.1"/>
    <property type="molecule type" value="Genomic_DNA"/>
</dbReference>
<sequence>MSTQLEEKDSHTLAELKKQITANSKPKILACLTRLRDDSQCCKRFINSGGLGLLVQLLKYQDIKIINATLSILANACIGSDARQEVRDTNIIKYTLWILRNLKVSDNLHCRACRLVGNLSDCTRHAKGFFDAGIIEALHDVLTTSANSQTYMMAIRAVRNIWSMYEGSHRKITDSGIIRTITKIFIDAGKQPNEPKCLDLAETCMKAMAAFLVGFKLECAHQMEGEQNEGYKTLVTFYEAKNKLAIKCIYSLVMIAECRPPLGTCGAVEATVQLVDKCPYYFKEILASLCLFCREAVNRIRIRYCSGIQVILDLLKKESYERYHPALLHSLVQFVYDDESIVIMVKNGLIDILTGKLTKMSVDLPIESEEKSTPKKRAADTSLFKRADVKYNRSGSGRYSMDYHRDDWSPKSAGSGSSTPPSSPSMKLFSNMDDSDENTDDENYSPVCSDNEWVEAEPHEEIESLKSFSSTMETEETQGSVKASQNEINKTTNIWTLILLSKLSYSDGPIEKLADPSTIGPLASCIRLTKNAKASRILSRIVKNRAYLMPLIKQGFVFEALTLSSSEQYTRELSAFAETGGAIGEFTSVLLRGQPTHRPVIAISIPFLIKSRDLLRNLLSLHGGLPIIFDVLADKDHKLHKEAVWSICHLADSLDLRPDALDKSPSTDICLGMPDTGVGIEILESKPSTVTFELDDGSTVDASRRLLCERSHAFSAMLEGSFLESGKRSVKLRKTSREGLNALLLAVCGSELSDASIESLLDAVLLADKFLMADVSERLTESSMSKLNHETFCRAWSWARNNDCPELKTSCLKGFLTAEMTRAHRLSAFAHFEASQHFSEFLDDMRDVISNGLEQR</sequence>
<dbReference type="Proteomes" id="UP001239111">
    <property type="component" value="Chromosome 2"/>
</dbReference>
<reference evidence="1" key="1">
    <citation type="submission" date="2023-04" db="EMBL/GenBank/DDBJ databases">
        <title>A chromosome-level genome assembly of the parasitoid wasp Eretmocerus hayati.</title>
        <authorList>
            <person name="Zhong Y."/>
            <person name="Liu S."/>
            <person name="Liu Y."/>
        </authorList>
    </citation>
    <scope>NUCLEOTIDE SEQUENCE</scope>
    <source>
        <strain evidence="1">ZJU_SS_LIU_2023</strain>
    </source>
</reference>
<protein>
    <submittedName>
        <fullName evidence="1">Uncharacterized protein</fullName>
    </submittedName>
</protein>
<organism evidence="1 2">
    <name type="scientific">Eretmocerus hayati</name>
    <dbReference type="NCBI Taxonomy" id="131215"/>
    <lineage>
        <taxon>Eukaryota</taxon>
        <taxon>Metazoa</taxon>
        <taxon>Ecdysozoa</taxon>
        <taxon>Arthropoda</taxon>
        <taxon>Hexapoda</taxon>
        <taxon>Insecta</taxon>
        <taxon>Pterygota</taxon>
        <taxon>Neoptera</taxon>
        <taxon>Endopterygota</taxon>
        <taxon>Hymenoptera</taxon>
        <taxon>Apocrita</taxon>
        <taxon>Proctotrupomorpha</taxon>
        <taxon>Chalcidoidea</taxon>
        <taxon>Aphelinidae</taxon>
        <taxon>Aphelininae</taxon>
        <taxon>Eretmocerus</taxon>
    </lineage>
</organism>
<evidence type="ECO:0000313" key="2">
    <source>
        <dbReference type="Proteomes" id="UP001239111"/>
    </source>
</evidence>